<dbReference type="PANTHER" id="PTHR33154:SF12">
    <property type="entry name" value="TRANSCRIPTIONAL REGULATORY PROTEIN"/>
    <property type="match status" value="1"/>
</dbReference>
<evidence type="ECO:0000256" key="1">
    <source>
        <dbReference type="ARBA" id="ARBA00023015"/>
    </source>
</evidence>
<comment type="caution">
    <text evidence="5">The sequence shown here is derived from an EMBL/GenBank/DDBJ whole genome shotgun (WGS) entry which is preliminary data.</text>
</comment>
<dbReference type="GO" id="GO:0003700">
    <property type="term" value="F:DNA-binding transcription factor activity"/>
    <property type="evidence" value="ECO:0007669"/>
    <property type="project" value="InterPro"/>
</dbReference>
<evidence type="ECO:0000256" key="3">
    <source>
        <dbReference type="ARBA" id="ARBA00023163"/>
    </source>
</evidence>
<dbReference type="CDD" id="cd00090">
    <property type="entry name" value="HTH_ARSR"/>
    <property type="match status" value="1"/>
</dbReference>
<gene>
    <name evidence="5" type="ORF">FHX81_0912</name>
</gene>
<proteinExistence type="predicted"/>
<dbReference type="PROSITE" id="PS50987">
    <property type="entry name" value="HTH_ARSR_2"/>
    <property type="match status" value="1"/>
</dbReference>
<dbReference type="RefSeq" id="WP_246107627.1">
    <property type="nucleotide sequence ID" value="NZ_VFPP01000001.1"/>
</dbReference>
<sequence>MSEPHHPARDQIRLEAVLTALGHPLRMNVLQVLAEGGEYPCGAIVDGVSKSTLTHHWRVLRESGVINQRASGRTLLLSLRRDDLDARFPGLIDAILASYTPADPAELADAR</sequence>
<reference evidence="5 6" key="1">
    <citation type="submission" date="2019-06" db="EMBL/GenBank/DDBJ databases">
        <title>Sequencing the genomes of 1000 actinobacteria strains.</title>
        <authorList>
            <person name="Klenk H.-P."/>
        </authorList>
    </citation>
    <scope>NUCLEOTIDE SEQUENCE [LARGE SCALE GENOMIC DNA]</scope>
    <source>
        <strain evidence="5 6">DSM 45456</strain>
    </source>
</reference>
<dbReference type="InterPro" id="IPR036390">
    <property type="entry name" value="WH_DNA-bd_sf"/>
</dbReference>
<dbReference type="InterPro" id="IPR051081">
    <property type="entry name" value="HTH_MetalResp_TranReg"/>
</dbReference>
<dbReference type="InterPro" id="IPR011991">
    <property type="entry name" value="ArsR-like_HTH"/>
</dbReference>
<evidence type="ECO:0000313" key="5">
    <source>
        <dbReference type="EMBL" id="TQM78638.1"/>
    </source>
</evidence>
<evidence type="ECO:0000259" key="4">
    <source>
        <dbReference type="PROSITE" id="PS50987"/>
    </source>
</evidence>
<evidence type="ECO:0000256" key="2">
    <source>
        <dbReference type="ARBA" id="ARBA00023125"/>
    </source>
</evidence>
<evidence type="ECO:0000313" key="6">
    <source>
        <dbReference type="Proteomes" id="UP000316628"/>
    </source>
</evidence>
<organism evidence="5 6">
    <name type="scientific">Saccharothrix saharensis</name>
    <dbReference type="NCBI Taxonomy" id="571190"/>
    <lineage>
        <taxon>Bacteria</taxon>
        <taxon>Bacillati</taxon>
        <taxon>Actinomycetota</taxon>
        <taxon>Actinomycetes</taxon>
        <taxon>Pseudonocardiales</taxon>
        <taxon>Pseudonocardiaceae</taxon>
        <taxon>Saccharothrix</taxon>
    </lineage>
</organism>
<dbReference type="PRINTS" id="PR00778">
    <property type="entry name" value="HTHARSR"/>
</dbReference>
<protein>
    <submittedName>
        <fullName evidence="5">ArsR family transcriptional regulator</fullName>
    </submittedName>
</protein>
<dbReference type="EMBL" id="VFPP01000001">
    <property type="protein sequence ID" value="TQM78638.1"/>
    <property type="molecule type" value="Genomic_DNA"/>
</dbReference>
<feature type="domain" description="HTH arsR-type" evidence="4">
    <location>
        <begin position="6"/>
        <end position="99"/>
    </location>
</feature>
<dbReference type="Pfam" id="PF12840">
    <property type="entry name" value="HTH_20"/>
    <property type="match status" value="1"/>
</dbReference>
<keyword evidence="3" id="KW-0804">Transcription</keyword>
<dbReference type="AlphaFoldDB" id="A0A543J766"/>
<keyword evidence="1" id="KW-0805">Transcription regulation</keyword>
<dbReference type="Gene3D" id="1.10.10.10">
    <property type="entry name" value="Winged helix-like DNA-binding domain superfamily/Winged helix DNA-binding domain"/>
    <property type="match status" value="1"/>
</dbReference>
<dbReference type="SMART" id="SM00418">
    <property type="entry name" value="HTH_ARSR"/>
    <property type="match status" value="1"/>
</dbReference>
<keyword evidence="6" id="KW-1185">Reference proteome</keyword>
<dbReference type="Proteomes" id="UP000316628">
    <property type="component" value="Unassembled WGS sequence"/>
</dbReference>
<dbReference type="PANTHER" id="PTHR33154">
    <property type="entry name" value="TRANSCRIPTIONAL REGULATOR, ARSR FAMILY"/>
    <property type="match status" value="1"/>
</dbReference>
<dbReference type="InterPro" id="IPR001845">
    <property type="entry name" value="HTH_ArsR_DNA-bd_dom"/>
</dbReference>
<accession>A0A543J766</accession>
<dbReference type="InterPro" id="IPR036388">
    <property type="entry name" value="WH-like_DNA-bd_sf"/>
</dbReference>
<keyword evidence="2" id="KW-0238">DNA-binding</keyword>
<dbReference type="SUPFAM" id="SSF46785">
    <property type="entry name" value="Winged helix' DNA-binding domain"/>
    <property type="match status" value="1"/>
</dbReference>
<name>A0A543J766_9PSEU</name>
<dbReference type="GO" id="GO:0003677">
    <property type="term" value="F:DNA binding"/>
    <property type="evidence" value="ECO:0007669"/>
    <property type="project" value="UniProtKB-KW"/>
</dbReference>